<organism evidence="22 23">
    <name type="scientific">Fastidiosipila sanguinis</name>
    <dbReference type="NCBI Taxonomy" id="236753"/>
    <lineage>
        <taxon>Bacteria</taxon>
        <taxon>Bacillati</taxon>
        <taxon>Bacillota</taxon>
        <taxon>Clostridia</taxon>
        <taxon>Eubacteriales</taxon>
        <taxon>Oscillospiraceae</taxon>
        <taxon>Fastidiosipila</taxon>
    </lineage>
</organism>
<dbReference type="InterPro" id="IPR055152">
    <property type="entry name" value="Transketolase-like_C_2"/>
</dbReference>
<protein>
    <recommendedName>
        <fullName evidence="7 14">Transketolase</fullName>
        <ecNumber evidence="7 14">2.2.1.1</ecNumber>
    </recommendedName>
</protein>
<comment type="cofactor">
    <cofactor evidence="20">
        <name>Mg(2+)</name>
        <dbReference type="ChEBI" id="CHEBI:18420"/>
    </cofactor>
    <cofactor evidence="20">
        <name>Ca(2+)</name>
        <dbReference type="ChEBI" id="CHEBI:29108"/>
    </cofactor>
    <cofactor evidence="20">
        <name>Mn(2+)</name>
        <dbReference type="ChEBI" id="CHEBI:29035"/>
    </cofactor>
    <cofactor evidence="20">
        <name>Co(2+)</name>
        <dbReference type="ChEBI" id="CHEBI:48828"/>
    </cofactor>
    <text evidence="20">Binds 1 Mg(2+) ion per subunit. Can also utilize other divalent metal cations, such as Ca(2+), Mn(2+) and Co(2+).</text>
</comment>
<feature type="binding site" evidence="16">
    <location>
        <position position="265"/>
    </location>
    <ligand>
        <name>substrate</name>
    </ligand>
</feature>
<evidence type="ECO:0000256" key="12">
    <source>
        <dbReference type="ARBA" id="ARBA00023052"/>
    </source>
</evidence>
<evidence type="ECO:0000256" key="16">
    <source>
        <dbReference type="PIRSR" id="PIRSR605478-2"/>
    </source>
</evidence>
<evidence type="ECO:0000256" key="17">
    <source>
        <dbReference type="PIRSR" id="PIRSR605478-3"/>
    </source>
</evidence>
<evidence type="ECO:0000313" key="22">
    <source>
        <dbReference type="EMBL" id="AVM41913.1"/>
    </source>
</evidence>
<keyword evidence="9 18" id="KW-0479">Metal-binding</keyword>
<dbReference type="GO" id="GO:0046872">
    <property type="term" value="F:metal ion binding"/>
    <property type="evidence" value="ECO:0007669"/>
    <property type="project" value="UniProtKB-KW"/>
</dbReference>
<dbReference type="Pfam" id="PF02779">
    <property type="entry name" value="Transket_pyr"/>
    <property type="match status" value="1"/>
</dbReference>
<feature type="binding site" evidence="18">
    <location>
        <position position="190"/>
    </location>
    <ligand>
        <name>Mg(2+)</name>
        <dbReference type="ChEBI" id="CHEBI:18420"/>
    </ligand>
</feature>
<evidence type="ECO:0000256" key="8">
    <source>
        <dbReference type="ARBA" id="ARBA00022679"/>
    </source>
</evidence>
<evidence type="ECO:0000256" key="2">
    <source>
        <dbReference type="ARBA" id="ARBA00001936"/>
    </source>
</evidence>
<feature type="site" description="Important for catalytic activity" evidence="19">
    <location>
        <position position="31"/>
    </location>
</feature>
<dbReference type="PROSITE" id="PS00801">
    <property type="entry name" value="TRANSKETOLASE_1"/>
    <property type="match status" value="1"/>
</dbReference>
<dbReference type="FunFam" id="3.40.50.970:FF:000045">
    <property type="entry name" value="Transketolase"/>
    <property type="match status" value="1"/>
</dbReference>
<feature type="binding site" evidence="18">
    <location>
        <position position="160"/>
    </location>
    <ligand>
        <name>Mg(2+)</name>
        <dbReference type="ChEBI" id="CHEBI:18420"/>
    </ligand>
</feature>
<keyword evidence="23" id="KW-1185">Reference proteome</keyword>
<dbReference type="CDD" id="cd02012">
    <property type="entry name" value="TPP_TK"/>
    <property type="match status" value="1"/>
</dbReference>
<dbReference type="InterPro" id="IPR005475">
    <property type="entry name" value="Transketolase-like_Pyr-bd"/>
</dbReference>
<feature type="binding site" evidence="16">
    <location>
        <position position="469"/>
    </location>
    <ligand>
        <name>substrate</name>
    </ligand>
</feature>
<name>A0A2S0KLK2_9FIRM</name>
<evidence type="ECO:0000256" key="4">
    <source>
        <dbReference type="ARBA" id="ARBA00002931"/>
    </source>
</evidence>
<evidence type="ECO:0000256" key="13">
    <source>
        <dbReference type="ARBA" id="ARBA00049473"/>
    </source>
</evidence>
<feature type="binding site" evidence="16">
    <location>
        <position position="385"/>
    </location>
    <ligand>
        <name>substrate</name>
    </ligand>
</feature>
<evidence type="ECO:0000256" key="19">
    <source>
        <dbReference type="PIRSR" id="PIRSR605478-5"/>
    </source>
</evidence>
<dbReference type="CDD" id="cd07033">
    <property type="entry name" value="TPP_PYR_DXS_TK_like"/>
    <property type="match status" value="1"/>
</dbReference>
<sequence length="665" mass="73153">MSQKDLNMQAQAIAEARGLAIDMVQAANSGHPGMPLGAMPMIFELWANHMKFNPKDPTWANRDRFVLSAGHGSAMLYTMSYLFGHDYTIEDLKNFRQFGSKTPGHPDYELSRGIEATTGALGQGLSTAVGLALGERHLAAIFNTEEEKIFDNYTFVIAGDGCLMEGITAEASSFAGHLGLGNLIVLYDSNNITIDGNTDIAFTENVRARYEAYGWHTQLVEDGNDTEAIGKAIEAAKAEKNKPSLIEVKTLIGFSSPVEASNKSHGNPLGEDGVIETKKKLGLNPEESFYVSQEVLDYCRNIKKADQVENHDWQQLVEKYLSQDNEKAEALRMYFSGEWPNILDIEGIEDFSGKQATRATSGTVLNKFSQVDPLLVGGSADLAGSNSTDLKDSDFMNRNDFSGKNIHYGVREFAMGAIANGLALAGLRSFCATFLIFTEYMYYALRSAAMMEIPTMFVMTHDSIGLGEDGQTHQPIEHLSGLRAMPNLWVWRPADGKETVAAYAKANRPGPTLLALTRQKIETLENTSAEKAMKGAYILEENNVKDNKPELIIMATGSEVEIAKAAYDDMLAENSDLSLRLVSMPCFEAFEEQDEEYKESVLPKAVSKRVSIEAAASMSWYKYVGLEGSIIAIDRFGESAPIDDLYNEFGFTKENVIKEAKNLLG</sequence>
<evidence type="ECO:0000256" key="10">
    <source>
        <dbReference type="ARBA" id="ARBA00022837"/>
    </source>
</evidence>
<feature type="binding site" evidence="17">
    <location>
        <position position="437"/>
    </location>
    <ligand>
        <name>thiamine diphosphate</name>
        <dbReference type="ChEBI" id="CHEBI:58937"/>
    </ligand>
</feature>
<evidence type="ECO:0000256" key="6">
    <source>
        <dbReference type="ARBA" id="ARBA00011738"/>
    </source>
</evidence>
<dbReference type="FunFam" id="3.40.50.920:FF:000003">
    <property type="entry name" value="Transketolase"/>
    <property type="match status" value="1"/>
</dbReference>
<feature type="binding site" evidence="16">
    <location>
        <position position="31"/>
    </location>
    <ligand>
        <name>substrate</name>
    </ligand>
</feature>
<dbReference type="AlphaFoldDB" id="A0A2S0KLK2"/>
<feature type="binding site" evidence="17">
    <location>
        <position position="71"/>
    </location>
    <ligand>
        <name>thiamine diphosphate</name>
        <dbReference type="ChEBI" id="CHEBI:58937"/>
    </ligand>
</feature>
<feature type="site" description="Important for catalytic activity" evidence="19">
    <location>
        <position position="265"/>
    </location>
</feature>
<comment type="similarity">
    <text evidence="5 20">Belongs to the transketolase family.</text>
</comment>
<dbReference type="InterPro" id="IPR005474">
    <property type="entry name" value="Transketolase_N"/>
</dbReference>
<dbReference type="InterPro" id="IPR029061">
    <property type="entry name" value="THDP-binding"/>
</dbReference>
<dbReference type="Proteomes" id="UP000237947">
    <property type="component" value="Chromosome"/>
</dbReference>
<dbReference type="InterPro" id="IPR009014">
    <property type="entry name" value="Transketo_C/PFOR_II"/>
</dbReference>
<feature type="domain" description="Transketolase-like pyrimidine-binding" evidence="21">
    <location>
        <begin position="355"/>
        <end position="523"/>
    </location>
</feature>
<comment type="cofactor">
    <cofactor evidence="17">
        <name>thiamine diphosphate</name>
        <dbReference type="ChEBI" id="CHEBI:58937"/>
    </cofactor>
    <text evidence="17">Binds 1 thiamine pyrophosphate per subunit. During the reaction, the substrate forms a covalent intermediate with the cofactor.</text>
</comment>
<evidence type="ECO:0000256" key="20">
    <source>
        <dbReference type="RuleBase" id="RU004996"/>
    </source>
</evidence>
<dbReference type="PROSITE" id="PS00802">
    <property type="entry name" value="TRANSKETOLASE_2"/>
    <property type="match status" value="1"/>
</dbReference>
<keyword evidence="11 18" id="KW-0460">Magnesium</keyword>
<reference evidence="23" key="1">
    <citation type="submission" date="2018-02" db="EMBL/GenBank/DDBJ databases">
        <authorList>
            <person name="Holder M.E."/>
            <person name="Ajami N.J."/>
            <person name="Petrosino J.F."/>
        </authorList>
    </citation>
    <scope>NUCLEOTIDE SEQUENCE [LARGE SCALE GENOMIC DNA]</scope>
    <source>
        <strain evidence="23">CCUG 47711</strain>
    </source>
</reference>
<gene>
    <name evidence="22" type="primary">tkt</name>
    <name evidence="22" type="ORF">C5Q98_01085</name>
</gene>
<evidence type="ECO:0000256" key="14">
    <source>
        <dbReference type="NCBIfam" id="TIGR00232"/>
    </source>
</evidence>
<dbReference type="OrthoDB" id="8732661at2"/>
<dbReference type="GO" id="GO:0004802">
    <property type="term" value="F:transketolase activity"/>
    <property type="evidence" value="ECO:0007669"/>
    <property type="project" value="UniProtKB-UniRule"/>
</dbReference>
<dbReference type="GO" id="GO:0006098">
    <property type="term" value="P:pentose-phosphate shunt"/>
    <property type="evidence" value="ECO:0007669"/>
    <property type="project" value="TreeGrafter"/>
</dbReference>
<comment type="subunit">
    <text evidence="6 20">Homodimer.</text>
</comment>
<dbReference type="NCBIfam" id="TIGR00232">
    <property type="entry name" value="tktlase_bact"/>
    <property type="match status" value="1"/>
</dbReference>
<dbReference type="Gene3D" id="3.40.50.920">
    <property type="match status" value="1"/>
</dbReference>
<feature type="binding site" evidence="18">
    <location>
        <position position="192"/>
    </location>
    <ligand>
        <name>Mg(2+)</name>
        <dbReference type="ChEBI" id="CHEBI:18420"/>
    </ligand>
</feature>
<dbReference type="Pfam" id="PF22613">
    <property type="entry name" value="Transketolase_C_1"/>
    <property type="match status" value="1"/>
</dbReference>
<dbReference type="PANTHER" id="PTHR43522">
    <property type="entry name" value="TRANSKETOLASE"/>
    <property type="match status" value="1"/>
</dbReference>
<feature type="binding site" evidence="17">
    <location>
        <position position="190"/>
    </location>
    <ligand>
        <name>thiamine diphosphate</name>
        <dbReference type="ChEBI" id="CHEBI:58937"/>
    </ligand>
</feature>
<dbReference type="SUPFAM" id="SSF52922">
    <property type="entry name" value="TK C-terminal domain-like"/>
    <property type="match status" value="1"/>
</dbReference>
<dbReference type="InterPro" id="IPR005478">
    <property type="entry name" value="Transketolase_bac-like"/>
</dbReference>
<dbReference type="PANTHER" id="PTHR43522:SF10">
    <property type="entry name" value="TRANSKETOLASE"/>
    <property type="match status" value="1"/>
</dbReference>
<accession>A0A2S0KLK2</accession>
<feature type="binding site" evidence="16">
    <location>
        <position position="518"/>
    </location>
    <ligand>
        <name>substrate</name>
    </ligand>
</feature>
<feature type="active site" description="Proton donor" evidence="15">
    <location>
        <position position="412"/>
    </location>
</feature>
<dbReference type="InterPro" id="IPR049557">
    <property type="entry name" value="Transketolase_CS"/>
</dbReference>
<evidence type="ECO:0000256" key="3">
    <source>
        <dbReference type="ARBA" id="ARBA00001941"/>
    </source>
</evidence>
<keyword evidence="8 20" id="KW-0808">Transferase</keyword>
<comment type="cofactor">
    <cofactor evidence="3">
        <name>Co(2+)</name>
        <dbReference type="ChEBI" id="CHEBI:48828"/>
    </cofactor>
</comment>
<dbReference type="Pfam" id="PF00456">
    <property type="entry name" value="Transketolase_N"/>
    <property type="match status" value="1"/>
</dbReference>
<evidence type="ECO:0000256" key="5">
    <source>
        <dbReference type="ARBA" id="ARBA00007131"/>
    </source>
</evidence>
<proteinExistence type="inferred from homology"/>
<feature type="binding site" evidence="17">
    <location>
        <begin position="119"/>
        <end position="121"/>
    </location>
    <ligand>
        <name>thiamine diphosphate</name>
        <dbReference type="ChEBI" id="CHEBI:58937"/>
    </ligand>
</feature>
<evidence type="ECO:0000256" key="1">
    <source>
        <dbReference type="ARBA" id="ARBA00001913"/>
    </source>
</evidence>
<dbReference type="FunFam" id="3.40.50.970:FF:000004">
    <property type="entry name" value="Transketolase"/>
    <property type="match status" value="1"/>
</dbReference>
<keyword evidence="10 20" id="KW-0106">Calcium</keyword>
<evidence type="ECO:0000256" key="15">
    <source>
        <dbReference type="PIRSR" id="PIRSR605478-1"/>
    </source>
</evidence>
<feature type="binding site" evidence="16">
    <location>
        <position position="358"/>
    </location>
    <ligand>
        <name>substrate</name>
    </ligand>
</feature>
<dbReference type="EMBL" id="CP027226">
    <property type="protein sequence ID" value="AVM41913.1"/>
    <property type="molecule type" value="Genomic_DNA"/>
</dbReference>
<feature type="binding site" evidence="17">
    <location>
        <position position="265"/>
    </location>
    <ligand>
        <name>thiamine diphosphate</name>
        <dbReference type="ChEBI" id="CHEBI:58937"/>
    </ligand>
</feature>
<evidence type="ECO:0000259" key="21">
    <source>
        <dbReference type="SMART" id="SM00861"/>
    </source>
</evidence>
<dbReference type="KEGG" id="fsa:C5Q98_01085"/>
<evidence type="ECO:0000313" key="23">
    <source>
        <dbReference type="Proteomes" id="UP000237947"/>
    </source>
</evidence>
<evidence type="ECO:0000256" key="11">
    <source>
        <dbReference type="ARBA" id="ARBA00022842"/>
    </source>
</evidence>
<evidence type="ECO:0000256" key="9">
    <source>
        <dbReference type="ARBA" id="ARBA00022723"/>
    </source>
</evidence>
<comment type="function">
    <text evidence="4 20">Catalyzes the transfer of a two-carbon ketol group from a ketose donor to an aldose acceptor, via a covalent intermediate with the cofactor thiamine pyrophosphate.</text>
</comment>
<feature type="binding site" evidence="16">
    <location>
        <position position="473"/>
    </location>
    <ligand>
        <name>substrate</name>
    </ligand>
</feature>
<comment type="cofactor">
    <cofactor evidence="2">
        <name>Mn(2+)</name>
        <dbReference type="ChEBI" id="CHEBI:29035"/>
    </cofactor>
</comment>
<dbReference type="InterPro" id="IPR020826">
    <property type="entry name" value="Transketolase_BS"/>
</dbReference>
<dbReference type="EC" id="2.2.1.1" evidence="7 14"/>
<evidence type="ECO:0000256" key="18">
    <source>
        <dbReference type="PIRSR" id="PIRSR605478-4"/>
    </source>
</evidence>
<feature type="binding site" evidence="17">
    <location>
        <position position="161"/>
    </location>
    <ligand>
        <name>thiamine diphosphate</name>
        <dbReference type="ChEBI" id="CHEBI:58937"/>
    </ligand>
</feature>
<comment type="cofactor">
    <cofactor evidence="1">
        <name>Ca(2+)</name>
        <dbReference type="ChEBI" id="CHEBI:29108"/>
    </cofactor>
</comment>
<evidence type="ECO:0000256" key="7">
    <source>
        <dbReference type="ARBA" id="ARBA00013152"/>
    </source>
</evidence>
<keyword evidence="12 17" id="KW-0786">Thiamine pyrophosphate</keyword>
<dbReference type="SMART" id="SM00861">
    <property type="entry name" value="Transket_pyr"/>
    <property type="match status" value="1"/>
</dbReference>
<comment type="cofactor">
    <cofactor evidence="18">
        <name>Mg(2+)</name>
        <dbReference type="ChEBI" id="CHEBI:18420"/>
    </cofactor>
    <text evidence="18">Binds 1 Mg(2+) ion per subunit. Can also utilize other divalent metal cations, such as Ca(2+), Mn(2+) and Co(2+).</text>
</comment>
<dbReference type="GO" id="GO:0005829">
    <property type="term" value="C:cytosol"/>
    <property type="evidence" value="ECO:0007669"/>
    <property type="project" value="TreeGrafter"/>
</dbReference>
<dbReference type="InterPro" id="IPR033247">
    <property type="entry name" value="Transketolase_fam"/>
</dbReference>
<feature type="binding site" evidence="16">
    <location>
        <position position="461"/>
    </location>
    <ligand>
        <name>substrate</name>
    </ligand>
</feature>
<comment type="catalytic activity">
    <reaction evidence="13 20">
        <text>D-sedoheptulose 7-phosphate + D-glyceraldehyde 3-phosphate = aldehydo-D-ribose 5-phosphate + D-xylulose 5-phosphate</text>
        <dbReference type="Rhea" id="RHEA:10508"/>
        <dbReference type="ChEBI" id="CHEBI:57483"/>
        <dbReference type="ChEBI" id="CHEBI:57737"/>
        <dbReference type="ChEBI" id="CHEBI:58273"/>
        <dbReference type="ChEBI" id="CHEBI:59776"/>
        <dbReference type="EC" id="2.2.1.1"/>
    </reaction>
</comment>
<dbReference type="Gene3D" id="3.40.50.970">
    <property type="match status" value="2"/>
</dbReference>
<dbReference type="RefSeq" id="WP_106011899.1">
    <property type="nucleotide sequence ID" value="NZ_CP027226.1"/>
</dbReference>
<dbReference type="SUPFAM" id="SSF52518">
    <property type="entry name" value="Thiamin diphosphate-binding fold (THDP-binding)"/>
    <property type="match status" value="2"/>
</dbReference>